<proteinExistence type="predicted"/>
<dbReference type="Pfam" id="PF18951">
    <property type="entry name" value="DUF5695"/>
    <property type="match status" value="1"/>
</dbReference>
<gene>
    <name evidence="1" type="ORF">PANT1444_LOCUS10182</name>
</gene>
<sequence length="186" mass="19499">MGLHADPDLLHLDGFSADFGMGFYGHWKNAGSYLTCSAQLGWLCLGCDLTTAPEAACEEVQAAADSGGDGGELTVVPRDAFGRKLYLQPLGLLLEVDGAAILKAAISLRPGARVARIELAPAPATSTHAMLSLTADGSREAARRVTLRCEAPCGFEPVPFKGRAAEMHNIRLGAPHGATLSLQLMD</sequence>
<dbReference type="AlphaFoldDB" id="A0A7S0EL15"/>
<name>A0A7S0EL15_9EUKA</name>
<dbReference type="EMBL" id="HBEP01018129">
    <property type="protein sequence ID" value="CAD8488280.1"/>
    <property type="molecule type" value="Transcribed_RNA"/>
</dbReference>
<accession>A0A7S0EL15</accession>
<protein>
    <submittedName>
        <fullName evidence="1">Uncharacterized protein</fullName>
    </submittedName>
</protein>
<evidence type="ECO:0000313" key="1">
    <source>
        <dbReference type="EMBL" id="CAD8488280.1"/>
    </source>
</evidence>
<dbReference type="InterPro" id="IPR043750">
    <property type="entry name" value="DUF5695"/>
</dbReference>
<organism evidence="1">
    <name type="scientific">Phaeocystis antarctica</name>
    <dbReference type="NCBI Taxonomy" id="33657"/>
    <lineage>
        <taxon>Eukaryota</taxon>
        <taxon>Haptista</taxon>
        <taxon>Haptophyta</taxon>
        <taxon>Prymnesiophyceae</taxon>
        <taxon>Phaeocystales</taxon>
        <taxon>Phaeocystaceae</taxon>
        <taxon>Phaeocystis</taxon>
    </lineage>
</organism>
<reference evidence="1" key="1">
    <citation type="submission" date="2021-01" db="EMBL/GenBank/DDBJ databases">
        <authorList>
            <person name="Corre E."/>
            <person name="Pelletier E."/>
            <person name="Niang G."/>
            <person name="Scheremetjew M."/>
            <person name="Finn R."/>
            <person name="Kale V."/>
            <person name="Holt S."/>
            <person name="Cochrane G."/>
            <person name="Meng A."/>
            <person name="Brown T."/>
            <person name="Cohen L."/>
        </authorList>
    </citation>
    <scope>NUCLEOTIDE SEQUENCE</scope>
    <source>
        <strain evidence="1">CCMP1374</strain>
    </source>
</reference>